<keyword evidence="2" id="KW-0479">Metal-binding</keyword>
<name>A0ABD6BD95_9EURY</name>
<dbReference type="RefSeq" id="WP_390285219.1">
    <property type="nucleotide sequence ID" value="NZ_JBHUDI010000003.1"/>
</dbReference>
<gene>
    <name evidence="4" type="ORF">ACFR99_05730</name>
</gene>
<keyword evidence="3" id="KW-1015">Disulfide bond</keyword>
<evidence type="ECO:0000256" key="1">
    <source>
        <dbReference type="ARBA" id="ARBA00010996"/>
    </source>
</evidence>
<sequence length="240" mass="27122">MRKRTLLASVGSGVALSLSGCMGMLGNGDSESNGNTYLDAKEWEGVDDPSNLPFPTHGEALPSATLPAPLRDGSEFSMPGDFETDLLVTFIYTTCMTMCPRLTALMAQAQDYAREEGYSDQVSFVETTFDPERDDADAFREWADKHRVEMDDDNWYFLRPETEDRAREVVQDEYGVHFIKTEPEDMDAYMFDHTGVILLANRDGYVERAYKLQAEQNPESPRVTRQEINDDLATLREQEG</sequence>
<comment type="caution">
    <text evidence="4">The sequence shown here is derived from an EMBL/GenBank/DDBJ whole genome shotgun (WGS) entry which is preliminary data.</text>
</comment>
<dbReference type="SUPFAM" id="SSF52833">
    <property type="entry name" value="Thioredoxin-like"/>
    <property type="match status" value="1"/>
</dbReference>
<dbReference type="PANTHER" id="PTHR12151">
    <property type="entry name" value="ELECTRON TRANSPORT PROTIN SCO1/SENC FAMILY MEMBER"/>
    <property type="match status" value="1"/>
</dbReference>
<feature type="disulfide bond" description="Redox-active" evidence="3">
    <location>
        <begin position="95"/>
        <end position="99"/>
    </location>
</feature>
<dbReference type="Proteomes" id="UP001597076">
    <property type="component" value="Unassembled WGS sequence"/>
</dbReference>
<evidence type="ECO:0000256" key="2">
    <source>
        <dbReference type="PIRSR" id="PIRSR603782-1"/>
    </source>
</evidence>
<reference evidence="4 5" key="1">
    <citation type="journal article" date="2019" name="Int. J. Syst. Evol. Microbiol.">
        <title>The Global Catalogue of Microorganisms (GCM) 10K type strain sequencing project: providing services to taxonomists for standard genome sequencing and annotation.</title>
        <authorList>
            <consortium name="The Broad Institute Genomics Platform"/>
            <consortium name="The Broad Institute Genome Sequencing Center for Infectious Disease"/>
            <person name="Wu L."/>
            <person name="Ma J."/>
        </authorList>
    </citation>
    <scope>NUCLEOTIDE SEQUENCE [LARGE SCALE GENOMIC DNA]</scope>
    <source>
        <strain evidence="4 5">CGMCC 1.12230</strain>
    </source>
</reference>
<proteinExistence type="inferred from homology"/>
<feature type="binding site" evidence="2">
    <location>
        <position position="95"/>
    </location>
    <ligand>
        <name>Cu cation</name>
        <dbReference type="ChEBI" id="CHEBI:23378"/>
    </ligand>
</feature>
<dbReference type="CDD" id="cd02968">
    <property type="entry name" value="SCO"/>
    <property type="match status" value="1"/>
</dbReference>
<organism evidence="4 5">
    <name type="scientific">Haloarchaeobius amylolyticus</name>
    <dbReference type="NCBI Taxonomy" id="1198296"/>
    <lineage>
        <taxon>Archaea</taxon>
        <taxon>Methanobacteriati</taxon>
        <taxon>Methanobacteriota</taxon>
        <taxon>Stenosarchaea group</taxon>
        <taxon>Halobacteria</taxon>
        <taxon>Halobacteriales</taxon>
        <taxon>Halorubellaceae</taxon>
        <taxon>Haloarchaeobius</taxon>
    </lineage>
</organism>
<dbReference type="Gene3D" id="3.40.30.10">
    <property type="entry name" value="Glutaredoxin"/>
    <property type="match status" value="1"/>
</dbReference>
<evidence type="ECO:0000313" key="5">
    <source>
        <dbReference type="Proteomes" id="UP001597076"/>
    </source>
</evidence>
<dbReference type="InterPro" id="IPR036249">
    <property type="entry name" value="Thioredoxin-like_sf"/>
</dbReference>
<accession>A0ABD6BD95</accession>
<keyword evidence="5" id="KW-1185">Reference proteome</keyword>
<feature type="binding site" evidence="2">
    <location>
        <position position="99"/>
    </location>
    <ligand>
        <name>Cu cation</name>
        <dbReference type="ChEBI" id="CHEBI:23378"/>
    </ligand>
</feature>
<dbReference type="InterPro" id="IPR003782">
    <property type="entry name" value="SCO1/SenC"/>
</dbReference>
<protein>
    <submittedName>
        <fullName evidence="4">SCO family protein</fullName>
    </submittedName>
</protein>
<dbReference type="AlphaFoldDB" id="A0ABD6BD95"/>
<evidence type="ECO:0000256" key="3">
    <source>
        <dbReference type="PIRSR" id="PIRSR603782-2"/>
    </source>
</evidence>
<feature type="binding site" evidence="2">
    <location>
        <position position="193"/>
    </location>
    <ligand>
        <name>Cu cation</name>
        <dbReference type="ChEBI" id="CHEBI:23378"/>
    </ligand>
</feature>
<keyword evidence="2" id="KW-0186">Copper</keyword>
<evidence type="ECO:0000313" key="4">
    <source>
        <dbReference type="EMBL" id="MFD1563043.1"/>
    </source>
</evidence>
<dbReference type="PROSITE" id="PS51257">
    <property type="entry name" value="PROKAR_LIPOPROTEIN"/>
    <property type="match status" value="1"/>
</dbReference>
<dbReference type="PANTHER" id="PTHR12151:SF25">
    <property type="entry name" value="LINALOOL DEHYDRATASE_ISOMERASE DOMAIN-CONTAINING PROTEIN"/>
    <property type="match status" value="1"/>
</dbReference>
<dbReference type="EMBL" id="JBHUDI010000003">
    <property type="protein sequence ID" value="MFD1563043.1"/>
    <property type="molecule type" value="Genomic_DNA"/>
</dbReference>
<comment type="similarity">
    <text evidence="1">Belongs to the SCO1/2 family.</text>
</comment>
<dbReference type="Pfam" id="PF02630">
    <property type="entry name" value="SCO1-SenC"/>
    <property type="match status" value="1"/>
</dbReference>